<dbReference type="Proteomes" id="UP001580391">
    <property type="component" value="Unassembled WGS sequence"/>
</dbReference>
<proteinExistence type="predicted"/>
<keyword evidence="1" id="KW-0812">Transmembrane</keyword>
<keyword evidence="1" id="KW-0472">Membrane</keyword>
<feature type="transmembrane region" description="Helical" evidence="1">
    <location>
        <begin position="12"/>
        <end position="31"/>
    </location>
</feature>
<evidence type="ECO:0000313" key="3">
    <source>
        <dbReference type="Proteomes" id="UP001580391"/>
    </source>
</evidence>
<evidence type="ECO:0000256" key="1">
    <source>
        <dbReference type="SAM" id="Phobius"/>
    </source>
</evidence>
<name>A0ABV5BN65_9LEPT</name>
<reference evidence="2 3" key="1">
    <citation type="submission" date="2024-09" db="EMBL/GenBank/DDBJ databases">
        <title>Taxonomic and Genotyping Characterization of Leptospira Strains isolated from Multiple Sources in Colombia highlights the importance of intermediate species.</title>
        <authorList>
            <person name="Torres Higuera L."/>
            <person name="Rojas Tapias D."/>
            <person name="Jimenez Velasquez S."/>
            <person name="Renjifo Ibanez C."/>
        </authorList>
    </citation>
    <scope>NUCLEOTIDE SEQUENCE [LARGE SCALE GENOMIC DNA]</scope>
    <source>
        <strain evidence="2 3">Lep080</strain>
    </source>
</reference>
<evidence type="ECO:0000313" key="2">
    <source>
        <dbReference type="EMBL" id="MFB5736738.1"/>
    </source>
</evidence>
<sequence length="52" mass="5820">MSQNDHYNKAGFWTFVVVLTANILYFVYLTAVHHGVEDYNKVSPSSTSAPAK</sequence>
<keyword evidence="3" id="KW-1185">Reference proteome</keyword>
<organism evidence="2 3">
    <name type="scientific">Leptospira wolffii</name>
    <dbReference type="NCBI Taxonomy" id="409998"/>
    <lineage>
        <taxon>Bacteria</taxon>
        <taxon>Pseudomonadati</taxon>
        <taxon>Spirochaetota</taxon>
        <taxon>Spirochaetia</taxon>
        <taxon>Leptospirales</taxon>
        <taxon>Leptospiraceae</taxon>
        <taxon>Leptospira</taxon>
    </lineage>
</organism>
<dbReference type="RefSeq" id="WP_016546344.1">
    <property type="nucleotide sequence ID" value="NZ_JBHILI010000005.1"/>
</dbReference>
<gene>
    <name evidence="2" type="ORF">ACE5IX_09480</name>
</gene>
<dbReference type="EMBL" id="JBHILJ010000004">
    <property type="protein sequence ID" value="MFB5736738.1"/>
    <property type="molecule type" value="Genomic_DNA"/>
</dbReference>
<keyword evidence="1" id="KW-1133">Transmembrane helix</keyword>
<accession>A0ABV5BN65</accession>
<comment type="caution">
    <text evidence="2">The sequence shown here is derived from an EMBL/GenBank/DDBJ whole genome shotgun (WGS) entry which is preliminary data.</text>
</comment>
<protein>
    <submittedName>
        <fullName evidence="2">Uncharacterized protein</fullName>
    </submittedName>
</protein>